<sequence length="74" mass="8459">MVMRMVIEADDDVYSLSTFSICMGRLWLPVYYWALGLPFLVVVGILGNFESIETNSISLSLFVFMGFCIFWLCS</sequence>
<keyword evidence="2" id="KW-1185">Reference proteome</keyword>
<protein>
    <submittedName>
        <fullName evidence="1">Uncharacterized protein</fullName>
    </submittedName>
</protein>
<reference evidence="1 2" key="2">
    <citation type="journal article" date="2022" name="Mol. Ecol. Resour.">
        <title>The genomes of chicory, endive, great burdock and yacon provide insights into Asteraceae paleo-polyploidization history and plant inulin production.</title>
        <authorList>
            <person name="Fan W."/>
            <person name="Wang S."/>
            <person name="Wang H."/>
            <person name="Wang A."/>
            <person name="Jiang F."/>
            <person name="Liu H."/>
            <person name="Zhao H."/>
            <person name="Xu D."/>
            <person name="Zhang Y."/>
        </authorList>
    </citation>
    <scope>NUCLEOTIDE SEQUENCE [LARGE SCALE GENOMIC DNA]</scope>
    <source>
        <strain evidence="2">cv. Niubang</strain>
    </source>
</reference>
<comment type="caution">
    <text evidence="1">The sequence shown here is derived from an EMBL/GenBank/DDBJ whole genome shotgun (WGS) entry which is preliminary data.</text>
</comment>
<proteinExistence type="predicted"/>
<gene>
    <name evidence="1" type="ORF">L6452_21268</name>
</gene>
<accession>A0ACB9BCV5</accession>
<evidence type="ECO:0000313" key="1">
    <source>
        <dbReference type="EMBL" id="KAI3720352.1"/>
    </source>
</evidence>
<name>A0ACB9BCV5_ARCLA</name>
<reference evidence="2" key="1">
    <citation type="journal article" date="2022" name="Mol. Ecol. Resour.">
        <title>The genomes of chicory, endive, great burdock and yacon provide insights into Asteraceae palaeo-polyploidization history and plant inulin production.</title>
        <authorList>
            <person name="Fan W."/>
            <person name="Wang S."/>
            <person name="Wang H."/>
            <person name="Wang A."/>
            <person name="Jiang F."/>
            <person name="Liu H."/>
            <person name="Zhao H."/>
            <person name="Xu D."/>
            <person name="Zhang Y."/>
        </authorList>
    </citation>
    <scope>NUCLEOTIDE SEQUENCE [LARGE SCALE GENOMIC DNA]</scope>
    <source>
        <strain evidence="2">cv. Niubang</strain>
    </source>
</reference>
<organism evidence="1 2">
    <name type="scientific">Arctium lappa</name>
    <name type="common">Greater burdock</name>
    <name type="synonym">Lappa major</name>
    <dbReference type="NCBI Taxonomy" id="4217"/>
    <lineage>
        <taxon>Eukaryota</taxon>
        <taxon>Viridiplantae</taxon>
        <taxon>Streptophyta</taxon>
        <taxon>Embryophyta</taxon>
        <taxon>Tracheophyta</taxon>
        <taxon>Spermatophyta</taxon>
        <taxon>Magnoliopsida</taxon>
        <taxon>eudicotyledons</taxon>
        <taxon>Gunneridae</taxon>
        <taxon>Pentapetalae</taxon>
        <taxon>asterids</taxon>
        <taxon>campanulids</taxon>
        <taxon>Asterales</taxon>
        <taxon>Asteraceae</taxon>
        <taxon>Carduoideae</taxon>
        <taxon>Cardueae</taxon>
        <taxon>Arctiinae</taxon>
        <taxon>Arctium</taxon>
    </lineage>
</organism>
<dbReference type="EMBL" id="CM042052">
    <property type="protein sequence ID" value="KAI3720352.1"/>
    <property type="molecule type" value="Genomic_DNA"/>
</dbReference>
<dbReference type="Proteomes" id="UP001055879">
    <property type="component" value="Linkage Group LG06"/>
</dbReference>
<evidence type="ECO:0000313" key="2">
    <source>
        <dbReference type="Proteomes" id="UP001055879"/>
    </source>
</evidence>